<evidence type="ECO:0000259" key="5">
    <source>
        <dbReference type="PROSITE" id="PS51379"/>
    </source>
</evidence>
<dbReference type="OrthoDB" id="9796486at2"/>
<dbReference type="AlphaFoldDB" id="A0A6B8KEZ3"/>
<sequence length="449" mass="48802">MNHRARNPFAAKGVYTQMRALLRSSQASLPPGAAGLRELALAMGADDAGVVSLGEPALDEQRAGILRLFPFAKSLVSFVVRMNRANIRSPARSVANLEFHHAGDECDEVARAIVRALEDKGRQAGFPSMGFPMEADNWPGKIWVISHKPIAVAAGLGHMGLHRNVIHPKFGNFILLGTVAVDVESEAPARPLETNPCLSCKLCVAACPTGAIAPDGHFDFSACYTHNYREFMGGFADWTETVAGAGNAKNYRARVRDSETVSMWQSLAFGPNYKAAYCLAVCPAGEDVIGAYRDDKKGFLETFLDPLQGKRETVYVIPGSDAESYVARRFPHKAAKRVGSGLRPTNVDNFLGFLPALFQRGQAGKLNASYHFIFTGESRRRATVVIADRKLRIIDGLAGAPDLTVTADAATWIACLRKEASLPLAMLRFKIRLRGDPRLLLAFGRCFPA</sequence>
<dbReference type="GO" id="GO:0046872">
    <property type="term" value="F:metal ion binding"/>
    <property type="evidence" value="ECO:0007669"/>
    <property type="project" value="UniProtKB-KW"/>
</dbReference>
<organism evidence="6 7">
    <name type="scientific">Methylocystis heyeri</name>
    <dbReference type="NCBI Taxonomy" id="391905"/>
    <lineage>
        <taxon>Bacteria</taxon>
        <taxon>Pseudomonadati</taxon>
        <taxon>Pseudomonadota</taxon>
        <taxon>Alphaproteobacteria</taxon>
        <taxon>Hyphomicrobiales</taxon>
        <taxon>Methylocystaceae</taxon>
        <taxon>Methylocystis</taxon>
    </lineage>
</organism>
<feature type="domain" description="4Fe-4S ferredoxin-type" evidence="5">
    <location>
        <begin position="188"/>
        <end position="217"/>
    </location>
</feature>
<dbReference type="Pfam" id="PF02036">
    <property type="entry name" value="SCP2"/>
    <property type="match status" value="1"/>
</dbReference>
<reference evidence="6 7" key="1">
    <citation type="submission" date="2019-11" db="EMBL/GenBank/DDBJ databases">
        <title>The genome sequence of Methylocystis heyeri.</title>
        <authorList>
            <person name="Oshkin I.Y."/>
            <person name="Miroshnikov K."/>
            <person name="Dedysh S.N."/>
        </authorList>
    </citation>
    <scope>NUCLEOTIDE SEQUENCE [LARGE SCALE GENOMIC DNA]</scope>
    <source>
        <strain evidence="6 7">H2</strain>
    </source>
</reference>
<dbReference type="Gene3D" id="3.30.1050.10">
    <property type="entry name" value="SCP2 sterol-binding domain"/>
    <property type="match status" value="1"/>
</dbReference>
<dbReference type="PANTHER" id="PTHR30002">
    <property type="entry name" value="EPOXYQUEUOSINE REDUCTASE"/>
    <property type="match status" value="1"/>
</dbReference>
<keyword evidence="3" id="KW-0408">Iron</keyword>
<dbReference type="EMBL" id="CP046052">
    <property type="protein sequence ID" value="QGM45601.1"/>
    <property type="molecule type" value="Genomic_DNA"/>
</dbReference>
<evidence type="ECO:0000256" key="1">
    <source>
        <dbReference type="ARBA" id="ARBA00022485"/>
    </source>
</evidence>
<name>A0A6B8KEZ3_9HYPH</name>
<dbReference type="InterPro" id="IPR004453">
    <property type="entry name" value="QueG"/>
</dbReference>
<dbReference type="GO" id="GO:0051539">
    <property type="term" value="F:4 iron, 4 sulfur cluster binding"/>
    <property type="evidence" value="ECO:0007669"/>
    <property type="project" value="UniProtKB-KW"/>
</dbReference>
<keyword evidence="7" id="KW-1185">Reference proteome</keyword>
<protein>
    <submittedName>
        <fullName evidence="6">4Fe-4S ferredoxin</fullName>
    </submittedName>
</protein>
<dbReference type="PROSITE" id="PS51379">
    <property type="entry name" value="4FE4S_FER_2"/>
    <property type="match status" value="1"/>
</dbReference>
<evidence type="ECO:0000256" key="3">
    <source>
        <dbReference type="ARBA" id="ARBA00023004"/>
    </source>
</evidence>
<dbReference type="SUPFAM" id="SSF46548">
    <property type="entry name" value="alpha-helical ferredoxin"/>
    <property type="match status" value="1"/>
</dbReference>
<accession>A0A6B8KEZ3</accession>
<dbReference type="PROSITE" id="PS00198">
    <property type="entry name" value="4FE4S_FER_1"/>
    <property type="match status" value="1"/>
</dbReference>
<dbReference type="GO" id="GO:0052693">
    <property type="term" value="F:epoxyqueuosine reductase activity"/>
    <property type="evidence" value="ECO:0007669"/>
    <property type="project" value="TreeGrafter"/>
</dbReference>
<evidence type="ECO:0000256" key="2">
    <source>
        <dbReference type="ARBA" id="ARBA00022723"/>
    </source>
</evidence>
<proteinExistence type="predicted"/>
<dbReference type="Gene3D" id="3.30.70.3270">
    <property type="match status" value="1"/>
</dbReference>
<dbReference type="GO" id="GO:0008616">
    <property type="term" value="P:tRNA queuosine(34) biosynthetic process"/>
    <property type="evidence" value="ECO:0007669"/>
    <property type="project" value="InterPro"/>
</dbReference>
<dbReference type="SUPFAM" id="SSF55718">
    <property type="entry name" value="SCP-like"/>
    <property type="match status" value="1"/>
</dbReference>
<dbReference type="InterPro" id="IPR003033">
    <property type="entry name" value="SCP2_sterol-bd_dom"/>
</dbReference>
<evidence type="ECO:0000313" key="6">
    <source>
        <dbReference type="EMBL" id="QGM45601.1"/>
    </source>
</evidence>
<evidence type="ECO:0000313" key="7">
    <source>
        <dbReference type="Proteomes" id="UP000309061"/>
    </source>
</evidence>
<keyword evidence="2" id="KW-0479">Metal-binding</keyword>
<gene>
    <name evidence="6" type="ORF">H2LOC_007755</name>
</gene>
<evidence type="ECO:0000256" key="4">
    <source>
        <dbReference type="ARBA" id="ARBA00023014"/>
    </source>
</evidence>
<dbReference type="InterPro" id="IPR017896">
    <property type="entry name" value="4Fe4S_Fe-S-bd"/>
</dbReference>
<dbReference type="InterPro" id="IPR017900">
    <property type="entry name" value="4Fe4S_Fe_S_CS"/>
</dbReference>
<keyword evidence="1" id="KW-0004">4Fe-4S</keyword>
<dbReference type="InterPro" id="IPR036527">
    <property type="entry name" value="SCP2_sterol-bd_dom_sf"/>
</dbReference>
<dbReference type="PANTHER" id="PTHR30002:SF4">
    <property type="entry name" value="EPOXYQUEUOSINE REDUCTASE"/>
    <property type="match status" value="1"/>
</dbReference>
<dbReference type="Proteomes" id="UP000309061">
    <property type="component" value="Chromosome"/>
</dbReference>
<keyword evidence="4" id="KW-0411">Iron-sulfur</keyword>
<dbReference type="KEGG" id="mhey:H2LOC_007755"/>